<evidence type="ECO:0000256" key="1">
    <source>
        <dbReference type="ARBA" id="ARBA00004370"/>
    </source>
</evidence>
<dbReference type="Pfam" id="PF03924">
    <property type="entry name" value="CHASE"/>
    <property type="match status" value="1"/>
</dbReference>
<protein>
    <submittedName>
        <fullName evidence="9">Sensor domain-containing diguanylate cyclase</fullName>
    </submittedName>
</protein>
<evidence type="ECO:0000313" key="9">
    <source>
        <dbReference type="EMBL" id="MDD2177081.1"/>
    </source>
</evidence>
<feature type="region of interest" description="Disordered" evidence="5">
    <location>
        <begin position="466"/>
        <end position="491"/>
    </location>
</feature>
<keyword evidence="4 6" id="KW-0472">Membrane</keyword>
<proteinExistence type="predicted"/>
<dbReference type="NCBIfam" id="TIGR00254">
    <property type="entry name" value="GGDEF"/>
    <property type="match status" value="1"/>
</dbReference>
<feature type="compositionally biased region" description="Low complexity" evidence="5">
    <location>
        <begin position="468"/>
        <end position="491"/>
    </location>
</feature>
<feature type="domain" description="GGDEF" evidence="8">
    <location>
        <begin position="335"/>
        <end position="470"/>
    </location>
</feature>
<dbReference type="PROSITE" id="PS50887">
    <property type="entry name" value="GGDEF"/>
    <property type="match status" value="1"/>
</dbReference>
<keyword evidence="3 6" id="KW-1133">Transmembrane helix</keyword>
<dbReference type="EMBL" id="JAPCKI010000003">
    <property type="protein sequence ID" value="MDD2177081.1"/>
    <property type="molecule type" value="Genomic_DNA"/>
</dbReference>
<dbReference type="Gene3D" id="3.30.450.350">
    <property type="entry name" value="CHASE domain"/>
    <property type="match status" value="1"/>
</dbReference>
<comment type="subcellular location">
    <subcellularLocation>
        <location evidence="1">Membrane</location>
    </subcellularLocation>
</comment>
<evidence type="ECO:0000259" key="8">
    <source>
        <dbReference type="PROSITE" id="PS50887"/>
    </source>
</evidence>
<dbReference type="SUPFAM" id="SSF55073">
    <property type="entry name" value="Nucleotide cyclase"/>
    <property type="match status" value="1"/>
</dbReference>
<dbReference type="Proteomes" id="UP001148932">
    <property type="component" value="Unassembled WGS sequence"/>
</dbReference>
<dbReference type="InterPro" id="IPR042240">
    <property type="entry name" value="CHASE_sf"/>
</dbReference>
<evidence type="ECO:0000256" key="2">
    <source>
        <dbReference type="ARBA" id="ARBA00022692"/>
    </source>
</evidence>
<sequence>MPTSRLPSNWIHHRYLPLAVGVCSGALAALLAWAVIDISHTKARAEIAAQAQSHLLQIRDRLDRQLQSTLSVPETVSAFIAAQGSMSPDIFATVVGRLLEHQRNIRNLALAPDNVISDVYPRVGNERAIGLRYLDNPQQRGAVERAIQTRRTVVAGPITLVQGGLGIISRTPVFLAHPPGRAPVGGPRYWGIVSLTVNADSLFADVGLNSDQMGFQVAARGLDAMGAQGAVFIGRPQLFDEAPATLDVPLPGGGSWILGAVPTGGWAAAGRAPALVVMLAYAFALLLGLLSARLVRAHQQVLALASHDRLTGLPNRRLFEDRLSQAVLTAYRDHRAGALLLVDLDGFKAVNDSLGHGSGDQVLVRVAQRLAGLARANDTAARLGGDEFALVLNAVASPEAAMELAHKVLAALVAPIGLDSGQHVLTGASIGVALFQGPAVESMPALIDRADRALYTSKRSGKGLATLAEAPGAAELPQGPAQPLQPQQPSA</sequence>
<dbReference type="InterPro" id="IPR052163">
    <property type="entry name" value="DGC-Regulatory_Protein"/>
</dbReference>
<evidence type="ECO:0000256" key="5">
    <source>
        <dbReference type="SAM" id="MobiDB-lite"/>
    </source>
</evidence>
<dbReference type="InterPro" id="IPR000160">
    <property type="entry name" value="GGDEF_dom"/>
</dbReference>
<accession>A0ABT5RV55</accession>
<dbReference type="RefSeq" id="WP_274108321.1">
    <property type="nucleotide sequence ID" value="NZ_JAPCKI010000003.1"/>
</dbReference>
<dbReference type="Pfam" id="PF00990">
    <property type="entry name" value="GGDEF"/>
    <property type="match status" value="1"/>
</dbReference>
<feature type="transmembrane region" description="Helical" evidence="6">
    <location>
        <begin position="15"/>
        <end position="36"/>
    </location>
</feature>
<evidence type="ECO:0000256" key="4">
    <source>
        <dbReference type="ARBA" id="ARBA00023136"/>
    </source>
</evidence>
<dbReference type="Gene3D" id="3.30.70.270">
    <property type="match status" value="1"/>
</dbReference>
<dbReference type="InterPro" id="IPR006189">
    <property type="entry name" value="CHASE_dom"/>
</dbReference>
<evidence type="ECO:0000313" key="10">
    <source>
        <dbReference type="Proteomes" id="UP001148932"/>
    </source>
</evidence>
<evidence type="ECO:0000256" key="6">
    <source>
        <dbReference type="SAM" id="Phobius"/>
    </source>
</evidence>
<dbReference type="SMART" id="SM01079">
    <property type="entry name" value="CHASE"/>
    <property type="match status" value="1"/>
</dbReference>
<keyword evidence="2 6" id="KW-0812">Transmembrane</keyword>
<dbReference type="InterPro" id="IPR029787">
    <property type="entry name" value="Nucleotide_cyclase"/>
</dbReference>
<keyword evidence="10" id="KW-1185">Reference proteome</keyword>
<organism evidence="9 10">
    <name type="scientific">Acidovorax benzenivorans</name>
    <dbReference type="NCBI Taxonomy" id="2987520"/>
    <lineage>
        <taxon>Bacteria</taxon>
        <taxon>Pseudomonadati</taxon>
        <taxon>Pseudomonadota</taxon>
        <taxon>Betaproteobacteria</taxon>
        <taxon>Burkholderiales</taxon>
        <taxon>Comamonadaceae</taxon>
        <taxon>Acidovorax</taxon>
    </lineage>
</organism>
<dbReference type="CDD" id="cd01949">
    <property type="entry name" value="GGDEF"/>
    <property type="match status" value="1"/>
</dbReference>
<dbReference type="PROSITE" id="PS50839">
    <property type="entry name" value="CHASE"/>
    <property type="match status" value="1"/>
</dbReference>
<dbReference type="PANTHER" id="PTHR46663">
    <property type="entry name" value="DIGUANYLATE CYCLASE DGCT-RELATED"/>
    <property type="match status" value="1"/>
</dbReference>
<feature type="domain" description="CHASE" evidence="7">
    <location>
        <begin position="115"/>
        <end position="206"/>
    </location>
</feature>
<name>A0ABT5RV55_9BURK</name>
<comment type="caution">
    <text evidence="9">The sequence shown here is derived from an EMBL/GenBank/DDBJ whole genome shotgun (WGS) entry which is preliminary data.</text>
</comment>
<evidence type="ECO:0000256" key="3">
    <source>
        <dbReference type="ARBA" id="ARBA00022989"/>
    </source>
</evidence>
<evidence type="ECO:0000259" key="7">
    <source>
        <dbReference type="PROSITE" id="PS50839"/>
    </source>
</evidence>
<dbReference type="SMART" id="SM00267">
    <property type="entry name" value="GGDEF"/>
    <property type="match status" value="1"/>
</dbReference>
<dbReference type="InterPro" id="IPR043128">
    <property type="entry name" value="Rev_trsase/Diguanyl_cyclase"/>
</dbReference>
<reference evidence="9" key="1">
    <citation type="submission" date="2022-10" db="EMBL/GenBank/DDBJ databases">
        <title>Description of microaerobic benzene degrading bacteria.</title>
        <authorList>
            <person name="Bedics A."/>
            <person name="Tancsics A."/>
            <person name="Banerjee S."/>
        </authorList>
    </citation>
    <scope>NUCLEOTIDE SEQUENCE</scope>
    <source>
        <strain evidence="9">D2M1</strain>
    </source>
</reference>
<dbReference type="PANTHER" id="PTHR46663:SF2">
    <property type="entry name" value="GGDEF DOMAIN-CONTAINING PROTEIN"/>
    <property type="match status" value="1"/>
</dbReference>
<gene>
    <name evidence="9" type="ORF">OIN59_06515</name>
</gene>
<feature type="transmembrane region" description="Helical" evidence="6">
    <location>
        <begin position="274"/>
        <end position="295"/>
    </location>
</feature>